<dbReference type="FunFam" id="3.40.50.2000:FF:000119">
    <property type="entry name" value="Glycosyl transferase group 1"/>
    <property type="match status" value="1"/>
</dbReference>
<reference evidence="4 5" key="1">
    <citation type="submission" date="2007-08" db="EMBL/GenBank/DDBJ databases">
        <title>Complete sequence of Roseiflexus castenholzii DSM 13941.</title>
        <authorList>
            <consortium name="US DOE Joint Genome Institute"/>
            <person name="Copeland A."/>
            <person name="Lucas S."/>
            <person name="Lapidus A."/>
            <person name="Barry K."/>
            <person name="Glavina del Rio T."/>
            <person name="Dalin E."/>
            <person name="Tice H."/>
            <person name="Pitluck S."/>
            <person name="Thompson L.S."/>
            <person name="Brettin T."/>
            <person name="Bruce D."/>
            <person name="Detter J.C."/>
            <person name="Han C."/>
            <person name="Tapia R."/>
            <person name="Schmutz J."/>
            <person name="Larimer F."/>
            <person name="Land M."/>
            <person name="Hauser L."/>
            <person name="Kyrpides N."/>
            <person name="Mikhailova N."/>
            <person name="Bryant D.A."/>
            <person name="Hanada S."/>
            <person name="Tsukatani Y."/>
            <person name="Richardson P."/>
        </authorList>
    </citation>
    <scope>NUCLEOTIDE SEQUENCE [LARGE SCALE GENOMIC DNA]</scope>
    <source>
        <strain evidence="5">DSM 13941 / HLO8</strain>
    </source>
</reference>
<evidence type="ECO:0000256" key="1">
    <source>
        <dbReference type="ARBA" id="ARBA00022679"/>
    </source>
</evidence>
<dbReference type="GO" id="GO:0016757">
    <property type="term" value="F:glycosyltransferase activity"/>
    <property type="evidence" value="ECO:0007669"/>
    <property type="project" value="InterPro"/>
</dbReference>
<dbReference type="GO" id="GO:0009103">
    <property type="term" value="P:lipopolysaccharide biosynthetic process"/>
    <property type="evidence" value="ECO:0007669"/>
    <property type="project" value="TreeGrafter"/>
</dbReference>
<feature type="domain" description="Glycosyltransferase subfamily 4-like N-terminal" evidence="3">
    <location>
        <begin position="20"/>
        <end position="179"/>
    </location>
</feature>
<dbReference type="InterPro" id="IPR001296">
    <property type="entry name" value="Glyco_trans_1"/>
</dbReference>
<organism evidence="4 5">
    <name type="scientific">Roseiflexus castenholzii (strain DSM 13941 / HLO8)</name>
    <dbReference type="NCBI Taxonomy" id="383372"/>
    <lineage>
        <taxon>Bacteria</taxon>
        <taxon>Bacillati</taxon>
        <taxon>Chloroflexota</taxon>
        <taxon>Chloroflexia</taxon>
        <taxon>Chloroflexales</taxon>
        <taxon>Roseiflexineae</taxon>
        <taxon>Roseiflexaceae</taxon>
        <taxon>Roseiflexus</taxon>
    </lineage>
</organism>
<dbReference type="CDD" id="cd03809">
    <property type="entry name" value="GT4_MtfB-like"/>
    <property type="match status" value="1"/>
</dbReference>
<sequence length="385" mass="42951">MHVAINAHLLAHTRTFRRAGVSNYVEALLIHLGAIDRQNQYTVYTTRGLDNGALGLPSNFYVQPSRLPTINPRVRIPWEQLLAPALLRFARADVYHGVLNVMPLVCPVPSVVTIHDLSAFLFPQTFRRVNRIYTRWAIRVAARRARYLLAVSEFTRREIVRWLHVPPERVVVTPNAADARFAPPDPTTLEAFRRRAGLPDRFVLFLGTLEPRKNLTLLLEAYARIVRDVDAPLIIGGAKGWLYEPILARAEQLGLGDRLRFVGYIDQEDQALWYAAATIFVFPSLYEGFGMPPLEAMACGTPVIVSSSSSLPEVVGAIDGHPDQAAALIVPPTDADALAEAMLRLLSDAELRAELRARGLARARCFSWRTTAERTLEVYRQAACG</sequence>
<dbReference type="InterPro" id="IPR028098">
    <property type="entry name" value="Glyco_trans_4-like_N"/>
</dbReference>
<dbReference type="HOGENOM" id="CLU_009583_27_6_0"/>
<name>A7NPS6_ROSCS</name>
<accession>A7NPS6</accession>
<dbReference type="CAZy" id="GT4">
    <property type="family name" value="Glycosyltransferase Family 4"/>
</dbReference>
<dbReference type="OrthoDB" id="9769555at2"/>
<feature type="domain" description="Glycosyl transferase family 1" evidence="2">
    <location>
        <begin position="199"/>
        <end position="359"/>
    </location>
</feature>
<dbReference type="PANTHER" id="PTHR46401">
    <property type="entry name" value="GLYCOSYLTRANSFERASE WBBK-RELATED"/>
    <property type="match status" value="1"/>
</dbReference>
<dbReference type="Pfam" id="PF00534">
    <property type="entry name" value="Glycos_transf_1"/>
    <property type="match status" value="1"/>
</dbReference>
<keyword evidence="1 4" id="KW-0808">Transferase</keyword>
<dbReference type="PANTHER" id="PTHR46401:SF2">
    <property type="entry name" value="GLYCOSYLTRANSFERASE WBBK-RELATED"/>
    <property type="match status" value="1"/>
</dbReference>
<dbReference type="EMBL" id="CP000804">
    <property type="protein sequence ID" value="ABU59572.1"/>
    <property type="molecule type" value="Genomic_DNA"/>
</dbReference>
<proteinExistence type="predicted"/>
<dbReference type="eggNOG" id="COG0438">
    <property type="taxonomic scope" value="Bacteria"/>
</dbReference>
<dbReference type="Proteomes" id="UP000000263">
    <property type="component" value="Chromosome"/>
</dbReference>
<dbReference type="AlphaFoldDB" id="A7NPS6"/>
<dbReference type="Pfam" id="PF13439">
    <property type="entry name" value="Glyco_transf_4"/>
    <property type="match status" value="1"/>
</dbReference>
<dbReference type="SUPFAM" id="SSF53756">
    <property type="entry name" value="UDP-Glycosyltransferase/glycogen phosphorylase"/>
    <property type="match status" value="1"/>
</dbReference>
<evidence type="ECO:0000259" key="3">
    <source>
        <dbReference type="Pfam" id="PF13439"/>
    </source>
</evidence>
<evidence type="ECO:0000259" key="2">
    <source>
        <dbReference type="Pfam" id="PF00534"/>
    </source>
</evidence>
<evidence type="ECO:0000313" key="4">
    <source>
        <dbReference type="EMBL" id="ABU59572.1"/>
    </source>
</evidence>
<protein>
    <submittedName>
        <fullName evidence="4">Glycosyl transferase group 1</fullName>
    </submittedName>
</protein>
<dbReference type="Gene3D" id="3.40.50.2000">
    <property type="entry name" value="Glycogen Phosphorylase B"/>
    <property type="match status" value="2"/>
</dbReference>
<gene>
    <name evidence="4" type="ordered locus">Rcas_3522</name>
</gene>
<dbReference type="KEGG" id="rca:Rcas_3522"/>
<dbReference type="RefSeq" id="WP_012121995.1">
    <property type="nucleotide sequence ID" value="NC_009767.1"/>
</dbReference>
<dbReference type="STRING" id="383372.Rcas_3522"/>
<evidence type="ECO:0000313" key="5">
    <source>
        <dbReference type="Proteomes" id="UP000000263"/>
    </source>
</evidence>
<keyword evidence="5" id="KW-1185">Reference proteome</keyword>